<feature type="domain" description="Transposable element P transposase-like RNase H C-terminal" evidence="1">
    <location>
        <begin position="36"/>
        <end position="66"/>
    </location>
</feature>
<dbReference type="VEuPathDB" id="VectorBase:HLOH_049927"/>
<reference evidence="2 3" key="1">
    <citation type="journal article" date="2020" name="Cell">
        <title>Large-Scale Comparative Analyses of Tick Genomes Elucidate Their Genetic Diversity and Vector Capacities.</title>
        <authorList>
            <consortium name="Tick Genome and Microbiome Consortium (TIGMIC)"/>
            <person name="Jia N."/>
            <person name="Wang J."/>
            <person name="Shi W."/>
            <person name="Du L."/>
            <person name="Sun Y."/>
            <person name="Zhan W."/>
            <person name="Jiang J.F."/>
            <person name="Wang Q."/>
            <person name="Zhang B."/>
            <person name="Ji P."/>
            <person name="Bell-Sakyi L."/>
            <person name="Cui X.M."/>
            <person name="Yuan T.T."/>
            <person name="Jiang B.G."/>
            <person name="Yang W.F."/>
            <person name="Lam T.T."/>
            <person name="Chang Q.C."/>
            <person name="Ding S.J."/>
            <person name="Wang X.J."/>
            <person name="Zhu J.G."/>
            <person name="Ruan X.D."/>
            <person name="Zhao L."/>
            <person name="Wei J.T."/>
            <person name="Ye R.Z."/>
            <person name="Que T.C."/>
            <person name="Du C.H."/>
            <person name="Zhou Y.H."/>
            <person name="Cheng J.X."/>
            <person name="Dai P.F."/>
            <person name="Guo W.B."/>
            <person name="Han X.H."/>
            <person name="Huang E.J."/>
            <person name="Li L.F."/>
            <person name="Wei W."/>
            <person name="Gao Y.C."/>
            <person name="Liu J.Z."/>
            <person name="Shao H.Z."/>
            <person name="Wang X."/>
            <person name="Wang C.C."/>
            <person name="Yang T.C."/>
            <person name="Huo Q.B."/>
            <person name="Li W."/>
            <person name="Chen H.Y."/>
            <person name="Chen S.E."/>
            <person name="Zhou L.G."/>
            <person name="Ni X.B."/>
            <person name="Tian J.H."/>
            <person name="Sheng Y."/>
            <person name="Liu T."/>
            <person name="Pan Y.S."/>
            <person name="Xia L.Y."/>
            <person name="Li J."/>
            <person name="Zhao F."/>
            <person name="Cao W.C."/>
        </authorList>
    </citation>
    <scope>NUCLEOTIDE SEQUENCE [LARGE SCALE GENOMIC DNA]</scope>
    <source>
        <strain evidence="2">HaeL-2018</strain>
    </source>
</reference>
<name>A0A9J6FD44_HAELO</name>
<comment type="caution">
    <text evidence="2">The sequence shown here is derived from an EMBL/GenBank/DDBJ whole genome shotgun (WGS) entry which is preliminary data.</text>
</comment>
<evidence type="ECO:0000313" key="3">
    <source>
        <dbReference type="Proteomes" id="UP000821853"/>
    </source>
</evidence>
<evidence type="ECO:0000313" key="2">
    <source>
        <dbReference type="EMBL" id="KAH9360265.1"/>
    </source>
</evidence>
<dbReference type="OrthoDB" id="6509481at2759"/>
<accession>A0A9J6FD44</accession>
<evidence type="ECO:0000259" key="1">
    <source>
        <dbReference type="Pfam" id="PF21789"/>
    </source>
</evidence>
<dbReference type="Pfam" id="PF21789">
    <property type="entry name" value="TNP-like_RNaseH_C"/>
    <property type="match status" value="1"/>
</dbReference>
<dbReference type="Proteomes" id="UP000821853">
    <property type="component" value="Chromosome 1"/>
</dbReference>
<organism evidence="2 3">
    <name type="scientific">Haemaphysalis longicornis</name>
    <name type="common">Bush tick</name>
    <dbReference type="NCBI Taxonomy" id="44386"/>
    <lineage>
        <taxon>Eukaryota</taxon>
        <taxon>Metazoa</taxon>
        <taxon>Ecdysozoa</taxon>
        <taxon>Arthropoda</taxon>
        <taxon>Chelicerata</taxon>
        <taxon>Arachnida</taxon>
        <taxon>Acari</taxon>
        <taxon>Parasitiformes</taxon>
        <taxon>Ixodida</taxon>
        <taxon>Ixodoidea</taxon>
        <taxon>Ixodidae</taxon>
        <taxon>Haemaphysalinae</taxon>
        <taxon>Haemaphysalis</taxon>
    </lineage>
</organism>
<keyword evidence="3" id="KW-1185">Reference proteome</keyword>
<dbReference type="PANTHER" id="PTHR47577">
    <property type="entry name" value="THAP DOMAIN-CONTAINING PROTEIN 6"/>
    <property type="match status" value="1"/>
</dbReference>
<dbReference type="PANTHER" id="PTHR47577:SF2">
    <property type="entry name" value="THAP DOMAIN CONTAINING 9"/>
    <property type="match status" value="1"/>
</dbReference>
<dbReference type="EMBL" id="JABSTR010000001">
    <property type="protein sequence ID" value="KAH9360265.1"/>
    <property type="molecule type" value="Genomic_DNA"/>
</dbReference>
<gene>
    <name evidence="2" type="ORF">HPB48_005717</name>
</gene>
<dbReference type="InterPro" id="IPR048367">
    <property type="entry name" value="TNP-like_RNaseH_C"/>
</dbReference>
<protein>
    <recommendedName>
        <fullName evidence="1">Transposable element P transposase-like RNase H C-terminal domain-containing protein</fullName>
    </recommendedName>
</protein>
<dbReference type="AlphaFoldDB" id="A0A9J6FD44"/>
<proteinExistence type="predicted"/>
<sequence length="189" mass="20293">MSVISLAFTLKSASQLAVTLFGSNLCRYICTGILDQDPLEMYFSCVRQRGGWNKSPSASEFRHAYRRTLVHAAVGGSQNGNVTPQLESIMLARNQGTSNSTCDEDSDEAADPEAAVVPAALDHDYLAVTTFASEVVKYIGCFVVRTVTRHLHCAECAGLPVSTSITSVLTLLKDNGGLIEPSHFVHALA</sequence>